<dbReference type="Proteomes" id="UP000198525">
    <property type="component" value="Unassembled WGS sequence"/>
</dbReference>
<keyword evidence="2" id="KW-0269">Exonuclease</keyword>
<dbReference type="InterPro" id="IPR013520">
    <property type="entry name" value="Ribonucl_H"/>
</dbReference>
<keyword evidence="2" id="KW-0378">Hydrolase</keyword>
<dbReference type="Pfam" id="PF00929">
    <property type="entry name" value="RNase_T"/>
    <property type="match status" value="1"/>
</dbReference>
<dbReference type="InterPro" id="IPR012337">
    <property type="entry name" value="RNaseH-like_sf"/>
</dbReference>
<keyword evidence="5" id="KW-1185">Reference proteome</keyword>
<dbReference type="GO" id="GO:0006259">
    <property type="term" value="P:DNA metabolic process"/>
    <property type="evidence" value="ECO:0007669"/>
    <property type="project" value="UniProtKB-ARBA"/>
</dbReference>
<proteinExistence type="predicted"/>
<accession>A0A1G8UBI5</accession>
<dbReference type="GO" id="GO:0003676">
    <property type="term" value="F:nucleic acid binding"/>
    <property type="evidence" value="ECO:0007669"/>
    <property type="project" value="InterPro"/>
</dbReference>
<evidence type="ECO:0000259" key="3">
    <source>
        <dbReference type="SMART" id="SM00479"/>
    </source>
</evidence>
<reference evidence="4 5" key="1">
    <citation type="submission" date="2016-10" db="EMBL/GenBank/DDBJ databases">
        <authorList>
            <person name="de Groot N.N."/>
        </authorList>
    </citation>
    <scope>NUCLEOTIDE SEQUENCE [LARGE SCALE GENOMIC DNA]</scope>
    <source>
        <strain evidence="4 5">CGMCC 1.6133</strain>
    </source>
</reference>
<dbReference type="CDD" id="cd06127">
    <property type="entry name" value="DEDDh"/>
    <property type="match status" value="1"/>
</dbReference>
<organism evidence="4 5">
    <name type="scientific">Billgrantia gudaonensis</name>
    <dbReference type="NCBI Taxonomy" id="376427"/>
    <lineage>
        <taxon>Bacteria</taxon>
        <taxon>Pseudomonadati</taxon>
        <taxon>Pseudomonadota</taxon>
        <taxon>Gammaproteobacteria</taxon>
        <taxon>Oceanospirillales</taxon>
        <taxon>Halomonadaceae</taxon>
        <taxon>Billgrantia</taxon>
    </lineage>
</organism>
<keyword evidence="1" id="KW-0540">Nuclease</keyword>
<evidence type="ECO:0000256" key="1">
    <source>
        <dbReference type="ARBA" id="ARBA00022722"/>
    </source>
</evidence>
<dbReference type="Gene3D" id="3.30.420.10">
    <property type="entry name" value="Ribonuclease H-like superfamily/Ribonuclease H"/>
    <property type="match status" value="1"/>
</dbReference>
<dbReference type="RefSeq" id="WP_089685165.1">
    <property type="nucleotide sequence ID" value="NZ_FNES01000005.1"/>
</dbReference>
<dbReference type="NCBIfam" id="NF006601">
    <property type="entry name" value="PRK09145.1"/>
    <property type="match status" value="1"/>
</dbReference>
<dbReference type="SMART" id="SM00479">
    <property type="entry name" value="EXOIII"/>
    <property type="match status" value="1"/>
</dbReference>
<dbReference type="EMBL" id="FNES01000005">
    <property type="protein sequence ID" value="SDJ51122.1"/>
    <property type="molecule type" value="Genomic_DNA"/>
</dbReference>
<evidence type="ECO:0000313" key="4">
    <source>
        <dbReference type="EMBL" id="SDJ51122.1"/>
    </source>
</evidence>
<dbReference type="AlphaFoldDB" id="A0A1G8UBI5"/>
<evidence type="ECO:0000313" key="5">
    <source>
        <dbReference type="Proteomes" id="UP000198525"/>
    </source>
</evidence>
<dbReference type="GO" id="GO:0004527">
    <property type="term" value="F:exonuclease activity"/>
    <property type="evidence" value="ECO:0007669"/>
    <property type="project" value="UniProtKB-KW"/>
</dbReference>
<protein>
    <submittedName>
        <fullName evidence="4">DNA polymerase-3 subunit epsilon</fullName>
    </submittedName>
</protein>
<evidence type="ECO:0000256" key="2">
    <source>
        <dbReference type="ARBA" id="ARBA00022839"/>
    </source>
</evidence>
<dbReference type="STRING" id="376427.SAMN04487954_105131"/>
<dbReference type="OrthoDB" id="6193218at2"/>
<name>A0A1G8UBI5_9GAMM</name>
<gene>
    <name evidence="4" type="ORF">SAMN04487954_105131</name>
</gene>
<sequence>MLRALRRVSDRRRHVDGEYGWLFHPYTGDELVAIDCETTGVDTRTAEPVAIAAVKVRGDRVLTSESLDLRLQRPATLSGDSIRIHGLRGVDLDDGEQLERALVRLLDFIGNRPLLGWHLDFILAVLDRQLRPRFGFDLPNSGIDVSQLYFRQLRRSHVEADAAGLRFETVAKSLGVPVMGRHTALGDAVTTALMYLRLERTAGARHQEA</sequence>
<dbReference type="SUPFAM" id="SSF53098">
    <property type="entry name" value="Ribonuclease H-like"/>
    <property type="match status" value="1"/>
</dbReference>
<dbReference type="InterPro" id="IPR036397">
    <property type="entry name" value="RNaseH_sf"/>
</dbReference>
<feature type="domain" description="Exonuclease" evidence="3">
    <location>
        <begin position="30"/>
        <end position="204"/>
    </location>
</feature>